<feature type="binding site" evidence="7">
    <location>
        <position position="235"/>
    </location>
    <ligand>
        <name>substrate</name>
    </ligand>
</feature>
<reference evidence="10 11" key="1">
    <citation type="submission" date="2019-09" db="EMBL/GenBank/DDBJ databases">
        <authorList>
            <person name="Duangmal K."/>
            <person name="Teo W.F.A."/>
            <person name="Lipun K."/>
        </authorList>
    </citation>
    <scope>NUCLEOTIDE SEQUENCE [LARGE SCALE GENOMIC DNA]</scope>
    <source>
        <strain evidence="10 11">K1PN6</strain>
    </source>
</reference>
<name>A0A5N8WKH1_9ACTN</name>
<keyword evidence="6 7" id="KW-0119">Carbohydrate metabolism</keyword>
<dbReference type="InterPro" id="IPR019796">
    <property type="entry name" value="G6P_DH_AS"/>
</dbReference>
<evidence type="ECO:0000256" key="2">
    <source>
        <dbReference type="ARBA" id="ARBA00009975"/>
    </source>
</evidence>
<feature type="binding site" evidence="7">
    <location>
        <position position="326"/>
    </location>
    <ligand>
        <name>substrate</name>
    </ligand>
</feature>
<dbReference type="InterPro" id="IPR036291">
    <property type="entry name" value="NAD(P)-bd_dom_sf"/>
</dbReference>
<dbReference type="InterPro" id="IPR001282">
    <property type="entry name" value="G6P_DH"/>
</dbReference>
<comment type="function">
    <text evidence="7">Catalyzes the oxidation of glucose 6-phosphate to 6-phosphogluconolactone.</text>
</comment>
<keyword evidence="5 7" id="KW-0560">Oxidoreductase</keyword>
<comment type="caution">
    <text evidence="10">The sequence shown here is derived from an EMBL/GenBank/DDBJ whole genome shotgun (WGS) entry which is preliminary data.</text>
</comment>
<dbReference type="PROSITE" id="PS00069">
    <property type="entry name" value="G6P_DEHYDROGENASE"/>
    <property type="match status" value="1"/>
</dbReference>
<keyword evidence="4 7" id="KW-0521">NADP</keyword>
<feature type="binding site" evidence="7">
    <location>
        <position position="47"/>
    </location>
    <ligand>
        <name>NADP(+)</name>
        <dbReference type="ChEBI" id="CHEBI:58349"/>
    </ligand>
</feature>
<accession>A0A5N8WKH1</accession>
<feature type="active site" description="Proton acceptor" evidence="7">
    <location>
        <position position="240"/>
    </location>
</feature>
<dbReference type="Pfam" id="PF00479">
    <property type="entry name" value="G6PD_N"/>
    <property type="match status" value="1"/>
</dbReference>
<dbReference type="NCBIfam" id="TIGR00871">
    <property type="entry name" value="zwf"/>
    <property type="match status" value="1"/>
</dbReference>
<evidence type="ECO:0000256" key="1">
    <source>
        <dbReference type="ARBA" id="ARBA00004937"/>
    </source>
</evidence>
<comment type="catalytic activity">
    <reaction evidence="7">
        <text>D-glucose 6-phosphate + NADP(+) = 6-phospho-D-glucono-1,5-lactone + NADPH + H(+)</text>
        <dbReference type="Rhea" id="RHEA:15841"/>
        <dbReference type="ChEBI" id="CHEBI:15378"/>
        <dbReference type="ChEBI" id="CHEBI:57783"/>
        <dbReference type="ChEBI" id="CHEBI:57955"/>
        <dbReference type="ChEBI" id="CHEBI:58349"/>
        <dbReference type="ChEBI" id="CHEBI:61548"/>
        <dbReference type="EC" id="1.1.1.49"/>
    </reaction>
</comment>
<dbReference type="AlphaFoldDB" id="A0A5N8WKH1"/>
<dbReference type="PANTHER" id="PTHR23429:SF0">
    <property type="entry name" value="GLUCOSE-6-PHOSPHATE 1-DEHYDROGENASE"/>
    <property type="match status" value="1"/>
</dbReference>
<keyword evidence="11" id="KW-1185">Reference proteome</keyword>
<evidence type="ECO:0000256" key="7">
    <source>
        <dbReference type="HAMAP-Rule" id="MF_00966"/>
    </source>
</evidence>
<dbReference type="InterPro" id="IPR022674">
    <property type="entry name" value="G6P_DH_NAD-bd"/>
</dbReference>
<feature type="binding site" evidence="7">
    <location>
        <begin position="13"/>
        <end position="20"/>
    </location>
    <ligand>
        <name>NADP(+)</name>
        <dbReference type="ChEBI" id="CHEBI:58349"/>
    </ligand>
</feature>
<evidence type="ECO:0000256" key="6">
    <source>
        <dbReference type="ARBA" id="ARBA00023277"/>
    </source>
</evidence>
<evidence type="ECO:0000313" key="11">
    <source>
        <dbReference type="Proteomes" id="UP000373149"/>
    </source>
</evidence>
<dbReference type="EC" id="1.1.1.49" evidence="7"/>
<dbReference type="InterPro" id="IPR022675">
    <property type="entry name" value="G6P_DH_C"/>
</dbReference>
<keyword evidence="3 7" id="KW-0313">Glucose metabolism</keyword>
<dbReference type="GO" id="GO:0004345">
    <property type="term" value="F:glucose-6-phosphate dehydrogenase activity"/>
    <property type="evidence" value="ECO:0007669"/>
    <property type="project" value="UniProtKB-UniRule"/>
</dbReference>
<dbReference type="GO" id="GO:0006006">
    <property type="term" value="P:glucose metabolic process"/>
    <property type="evidence" value="ECO:0007669"/>
    <property type="project" value="UniProtKB-KW"/>
</dbReference>
<protein>
    <recommendedName>
        <fullName evidence="7">Glucose-6-phosphate 1-dehydrogenase</fullName>
        <shortName evidence="7">G6PD</shortName>
        <ecNumber evidence="7">1.1.1.49</ecNumber>
    </recommendedName>
</protein>
<sequence length="490" mass="53930">MTRPDNHVIVLFGATGDLAKRKLLPGLFHLARAGLLPDGYRIVGSSRSRPSLSDDAFRKHAQDAVATFGRCEPSGPAWQTFEESLSFGAADAQDPGPLLAAVRSAEDSLGGRPRRLFHLAIPPSAFASFIGMLGDTGLAENSKVIVEKPFGTDLASAQALNETIHTVFDESRIFRIDHFLGKESVDNILALRFANGLLEPIWNRDHISHVQIDVPETLGLEGRGHFYEGTGAFRDMIVTHLIQVLGIVAMEPPVSLAAQPLRDEKTKVFEALRPIEPGHVVRGQYEGYRGEPDVAPDSPTETFIALRLEVDNWRWAGVPFYLRSGKNLAQQREVITLGLREPPLRMFRTDLRRQEEDQGNKLVIDFGDPGWIAARFLAKEPGPAMQLTPASMTFRYARSFCQDNGLEGYERLILDALLGDQALFTAADGIERIWQASTPLLENPPPLHPYAPGTWGPDPAVNELIEPHQWYLPAVGEDAIDRPAGGSPHG</sequence>
<dbReference type="SUPFAM" id="SSF51735">
    <property type="entry name" value="NAD(P)-binding Rossmann-fold domains"/>
    <property type="match status" value="1"/>
</dbReference>
<evidence type="ECO:0000259" key="8">
    <source>
        <dbReference type="Pfam" id="PF00479"/>
    </source>
</evidence>
<dbReference type="UniPathway" id="UPA00115">
    <property type="reaction ID" value="UER00408"/>
</dbReference>
<dbReference type="Gene3D" id="3.40.50.720">
    <property type="entry name" value="NAD(P)-binding Rossmann-like Domain"/>
    <property type="match status" value="1"/>
</dbReference>
<dbReference type="Proteomes" id="UP000373149">
    <property type="component" value="Unassembled WGS sequence"/>
</dbReference>
<evidence type="ECO:0000256" key="5">
    <source>
        <dbReference type="ARBA" id="ARBA00023002"/>
    </source>
</evidence>
<feature type="domain" description="Glucose-6-phosphate dehydrogenase C-terminal" evidence="9">
    <location>
        <begin position="189"/>
        <end position="466"/>
    </location>
</feature>
<evidence type="ECO:0000256" key="4">
    <source>
        <dbReference type="ARBA" id="ARBA00022857"/>
    </source>
</evidence>
<dbReference type="Gene3D" id="3.30.360.10">
    <property type="entry name" value="Dihydrodipicolinate Reductase, domain 2"/>
    <property type="match status" value="1"/>
</dbReference>
<evidence type="ECO:0000256" key="3">
    <source>
        <dbReference type="ARBA" id="ARBA00022526"/>
    </source>
</evidence>
<dbReference type="PRINTS" id="PR00079">
    <property type="entry name" value="G6PDHDRGNASE"/>
</dbReference>
<dbReference type="PIRSF" id="PIRSF000110">
    <property type="entry name" value="G6PD"/>
    <property type="match status" value="1"/>
</dbReference>
<gene>
    <name evidence="7 10" type="primary">zwf</name>
    <name evidence="10" type="ORF">FPZ41_02975</name>
</gene>
<dbReference type="PANTHER" id="PTHR23429">
    <property type="entry name" value="GLUCOSE-6-PHOSPHATE 1-DEHYDROGENASE G6PD"/>
    <property type="match status" value="1"/>
</dbReference>
<comment type="caution">
    <text evidence="7">Lacks conserved residue(s) required for the propagation of feature annotation.</text>
</comment>
<feature type="binding site" evidence="7">
    <location>
        <position position="148"/>
    </location>
    <ligand>
        <name>NADP(+)</name>
        <dbReference type="ChEBI" id="CHEBI:58349"/>
    </ligand>
</feature>
<feature type="binding site" evidence="7">
    <location>
        <position position="216"/>
    </location>
    <ligand>
        <name>substrate</name>
    </ligand>
</feature>
<feature type="domain" description="Glucose-6-phosphate dehydrogenase NAD-binding" evidence="8">
    <location>
        <begin position="10"/>
        <end position="187"/>
    </location>
</feature>
<dbReference type="RefSeq" id="WP_322619760.1">
    <property type="nucleotide sequence ID" value="NZ_VMNX01000004.1"/>
</dbReference>
<dbReference type="GO" id="GO:0005829">
    <property type="term" value="C:cytosol"/>
    <property type="evidence" value="ECO:0007669"/>
    <property type="project" value="TreeGrafter"/>
</dbReference>
<dbReference type="HAMAP" id="MF_00966">
    <property type="entry name" value="G6PD"/>
    <property type="match status" value="1"/>
</dbReference>
<proteinExistence type="inferred from homology"/>
<dbReference type="GO" id="GO:0050661">
    <property type="term" value="F:NADP binding"/>
    <property type="evidence" value="ECO:0007669"/>
    <property type="project" value="UniProtKB-UniRule"/>
</dbReference>
<evidence type="ECO:0000313" key="10">
    <source>
        <dbReference type="EMBL" id="MPY47612.1"/>
    </source>
</evidence>
<comment type="similarity">
    <text evidence="2 7">Belongs to the glucose-6-phosphate dehydrogenase family.</text>
</comment>
<organism evidence="10 11">
    <name type="scientific">Streptomyces acidicola</name>
    <dbReference type="NCBI Taxonomy" id="2596892"/>
    <lineage>
        <taxon>Bacteria</taxon>
        <taxon>Bacillati</taxon>
        <taxon>Actinomycetota</taxon>
        <taxon>Actinomycetes</taxon>
        <taxon>Kitasatosporales</taxon>
        <taxon>Streptomycetaceae</taxon>
        <taxon>Streptomyces</taxon>
    </lineage>
</organism>
<dbReference type="GO" id="GO:0009051">
    <property type="term" value="P:pentose-phosphate shunt, oxidative branch"/>
    <property type="evidence" value="ECO:0007669"/>
    <property type="project" value="TreeGrafter"/>
</dbReference>
<dbReference type="SUPFAM" id="SSF55347">
    <property type="entry name" value="Glyceraldehyde-3-phosphate dehydrogenase-like, C-terminal domain"/>
    <property type="match status" value="1"/>
</dbReference>
<evidence type="ECO:0000259" key="9">
    <source>
        <dbReference type="Pfam" id="PF02781"/>
    </source>
</evidence>
<dbReference type="EMBL" id="VMNX01000004">
    <property type="protein sequence ID" value="MPY47612.1"/>
    <property type="molecule type" value="Genomic_DNA"/>
</dbReference>
<feature type="binding site" evidence="7">
    <location>
        <position position="182"/>
    </location>
    <ligand>
        <name>substrate</name>
    </ligand>
</feature>
<feature type="binding site" evidence="7">
    <location>
        <position position="178"/>
    </location>
    <ligand>
        <name>substrate</name>
    </ligand>
</feature>
<comment type="pathway">
    <text evidence="1 7">Carbohydrate degradation; pentose phosphate pathway; D-ribulose 5-phosphate from D-glucose 6-phosphate (oxidative stage): step 1/3.</text>
</comment>
<dbReference type="Pfam" id="PF02781">
    <property type="entry name" value="G6PD_C"/>
    <property type="match status" value="1"/>
</dbReference>